<proteinExistence type="predicted"/>
<evidence type="ECO:0000256" key="1">
    <source>
        <dbReference type="SAM" id="MobiDB-lite"/>
    </source>
</evidence>
<feature type="region of interest" description="Disordered" evidence="1">
    <location>
        <begin position="1"/>
        <end position="46"/>
    </location>
</feature>
<feature type="compositionally biased region" description="Basic and acidic residues" evidence="1">
    <location>
        <begin position="29"/>
        <end position="44"/>
    </location>
</feature>
<gene>
    <name evidence="2" type="ORF">Syn7803US40_98</name>
</gene>
<organism evidence="2 3">
    <name type="scientific">Synechococcus phage ACG-2014f</name>
    <dbReference type="NCBI Taxonomy" id="1493511"/>
    <lineage>
        <taxon>Viruses</taxon>
        <taxon>Duplodnaviria</taxon>
        <taxon>Heunggongvirae</taxon>
        <taxon>Uroviricota</taxon>
        <taxon>Caudoviricetes</taxon>
        <taxon>Pantevenvirales</taxon>
        <taxon>Kyanoviridae</taxon>
        <taxon>Atlauavirus</taxon>
        <taxon>Atlauavirus tusconc8</taxon>
    </lineage>
</organism>
<protein>
    <recommendedName>
        <fullName evidence="4">HNH endonuclease</fullName>
    </recommendedName>
</protein>
<name>A0A0E3HJ60_9CAUD</name>
<evidence type="ECO:0008006" key="4">
    <source>
        <dbReference type="Google" id="ProtNLM"/>
    </source>
</evidence>
<accession>A0A0E3HJ60</accession>
<sequence length="147" mass="17672">MDRDKRNGWARNRYHNDPVYREKVKRHNRESAKRNRQQRTEYSKITRRQQRLRMIEHLGGKCVGCGTTEQLQFDHIDRKDKKYSITKRLGVSDETLLPEVNKCQLLCKQCHEIKSTIDHDRKKLMDGMMVEDVTYSNDRIIVTLVRR</sequence>
<dbReference type="EMBL" id="KJ019100">
    <property type="protein sequence ID" value="AIX31442.1"/>
    <property type="molecule type" value="Genomic_DNA"/>
</dbReference>
<evidence type="ECO:0000313" key="2">
    <source>
        <dbReference type="EMBL" id="AIX31442.1"/>
    </source>
</evidence>
<dbReference type="Proteomes" id="UP000185288">
    <property type="component" value="Segment"/>
</dbReference>
<evidence type="ECO:0000313" key="3">
    <source>
        <dbReference type="Proteomes" id="UP000185288"/>
    </source>
</evidence>
<dbReference type="Gene3D" id="1.10.30.50">
    <property type="match status" value="1"/>
</dbReference>
<reference evidence="2 3" key="1">
    <citation type="submission" date="2013-12" db="EMBL/GenBank/DDBJ databases">
        <title>Ecological redundancy of diverse viral populations within a natural community.</title>
        <authorList>
            <person name="Gregory A.C."/>
            <person name="LaButti K."/>
            <person name="Copeland A."/>
            <person name="Woyke T."/>
            <person name="Sullivan M.B."/>
        </authorList>
    </citation>
    <scope>NUCLEOTIDE SEQUENCE [LARGE SCALE GENOMIC DNA]</scope>
    <source>
        <strain evidence="2">Syn7803US40</strain>
    </source>
</reference>